<evidence type="ECO:0000313" key="3">
    <source>
        <dbReference type="WBParaSite" id="EVEC_0000395401-mRNA-1"/>
    </source>
</evidence>
<dbReference type="Proteomes" id="UP000274131">
    <property type="component" value="Unassembled WGS sequence"/>
</dbReference>
<dbReference type="EMBL" id="UXUI01007651">
    <property type="protein sequence ID" value="VDD88519.1"/>
    <property type="molecule type" value="Genomic_DNA"/>
</dbReference>
<reference evidence="3" key="1">
    <citation type="submission" date="2017-02" db="UniProtKB">
        <authorList>
            <consortium name="WormBaseParasite"/>
        </authorList>
    </citation>
    <scope>IDENTIFICATION</scope>
</reference>
<protein>
    <submittedName>
        <fullName evidence="3">Transposase</fullName>
    </submittedName>
</protein>
<proteinExistence type="predicted"/>
<accession>A0A0N4V1V7</accession>
<organism evidence="3">
    <name type="scientific">Enterobius vermicularis</name>
    <name type="common">Human pinworm</name>
    <dbReference type="NCBI Taxonomy" id="51028"/>
    <lineage>
        <taxon>Eukaryota</taxon>
        <taxon>Metazoa</taxon>
        <taxon>Ecdysozoa</taxon>
        <taxon>Nematoda</taxon>
        <taxon>Chromadorea</taxon>
        <taxon>Rhabditida</taxon>
        <taxon>Spirurina</taxon>
        <taxon>Oxyuridomorpha</taxon>
        <taxon>Oxyuroidea</taxon>
        <taxon>Oxyuridae</taxon>
        <taxon>Enterobius</taxon>
    </lineage>
</organism>
<dbReference type="WBParaSite" id="EVEC_0000395401-mRNA-1">
    <property type="protein sequence ID" value="EVEC_0000395401-mRNA-1"/>
    <property type="gene ID" value="EVEC_0000395401"/>
</dbReference>
<evidence type="ECO:0000313" key="1">
    <source>
        <dbReference type="EMBL" id="VDD88519.1"/>
    </source>
</evidence>
<gene>
    <name evidence="1" type="ORF">EVEC_LOCUS3662</name>
</gene>
<sequence>MRVNGAIAPFRTLLTNPSTTSTIVDSRSIQRVTSLRRIHSDQKARSDYPLRRLSDAPVVAIEGYTNYH</sequence>
<reference evidence="1 2" key="2">
    <citation type="submission" date="2018-10" db="EMBL/GenBank/DDBJ databases">
        <authorList>
            <consortium name="Pathogen Informatics"/>
        </authorList>
    </citation>
    <scope>NUCLEOTIDE SEQUENCE [LARGE SCALE GENOMIC DNA]</scope>
</reference>
<keyword evidence="2" id="KW-1185">Reference proteome</keyword>
<evidence type="ECO:0000313" key="2">
    <source>
        <dbReference type="Proteomes" id="UP000274131"/>
    </source>
</evidence>
<dbReference type="AlphaFoldDB" id="A0A0N4V1V7"/>
<name>A0A0N4V1V7_ENTVE</name>